<comment type="caution">
    <text evidence="1">The sequence shown here is derived from an EMBL/GenBank/DDBJ whole genome shotgun (WGS) entry which is preliminary data.</text>
</comment>
<accession>A0ACB8BAX8</accession>
<dbReference type="Proteomes" id="UP000790709">
    <property type="component" value="Unassembled WGS sequence"/>
</dbReference>
<name>A0ACB8BAX8_9AGAM</name>
<evidence type="ECO:0000313" key="1">
    <source>
        <dbReference type="EMBL" id="KAH7922460.1"/>
    </source>
</evidence>
<organism evidence="1 2">
    <name type="scientific">Leucogyrophana mollusca</name>
    <dbReference type="NCBI Taxonomy" id="85980"/>
    <lineage>
        <taxon>Eukaryota</taxon>
        <taxon>Fungi</taxon>
        <taxon>Dikarya</taxon>
        <taxon>Basidiomycota</taxon>
        <taxon>Agaricomycotina</taxon>
        <taxon>Agaricomycetes</taxon>
        <taxon>Agaricomycetidae</taxon>
        <taxon>Boletales</taxon>
        <taxon>Boletales incertae sedis</taxon>
        <taxon>Leucogyrophana</taxon>
    </lineage>
</organism>
<evidence type="ECO:0000313" key="2">
    <source>
        <dbReference type="Proteomes" id="UP000790709"/>
    </source>
</evidence>
<protein>
    <submittedName>
        <fullName evidence="1">Uncharacterized protein</fullName>
    </submittedName>
</protein>
<gene>
    <name evidence="1" type="ORF">BV22DRAFT_1131426</name>
</gene>
<proteinExistence type="predicted"/>
<keyword evidence="2" id="KW-1185">Reference proteome</keyword>
<dbReference type="EMBL" id="MU266484">
    <property type="protein sequence ID" value="KAH7922460.1"/>
    <property type="molecule type" value="Genomic_DNA"/>
</dbReference>
<sequence>MSRVINVLGEYMLKGWVLTDNICPESGCRGCPLMRSPSGTTPVTFFCASCDRGTGVSEVDATQSQSSSTISRSSHGSRPSTPPTELSSTLSSPTFALPVETEEMVRRRQQSDRASAEIGKRLLKGWAMLGEECPNIRCYGVPLVRPPKASGDKNPKKECVICGTIYVTESDSQGWQHLTPVAPVDSGSSFPREGIPSASSSTILDRAGPGNKGKAVDRGDPVQSPLPPLPLAPVSSQLKVVIPNATHGVDSSSQQQIVTSDVLGSSTYALEQALRVLSQKLSLLSSNPIAVDVSSIASVAESISKVSQALFQVKQLQRQEMLTT</sequence>
<reference evidence="1" key="1">
    <citation type="journal article" date="2021" name="New Phytol.">
        <title>Evolutionary innovations through gain and loss of genes in the ectomycorrhizal Boletales.</title>
        <authorList>
            <person name="Wu G."/>
            <person name="Miyauchi S."/>
            <person name="Morin E."/>
            <person name="Kuo A."/>
            <person name="Drula E."/>
            <person name="Varga T."/>
            <person name="Kohler A."/>
            <person name="Feng B."/>
            <person name="Cao Y."/>
            <person name="Lipzen A."/>
            <person name="Daum C."/>
            <person name="Hundley H."/>
            <person name="Pangilinan J."/>
            <person name="Johnson J."/>
            <person name="Barry K."/>
            <person name="LaButti K."/>
            <person name="Ng V."/>
            <person name="Ahrendt S."/>
            <person name="Min B."/>
            <person name="Choi I.G."/>
            <person name="Park H."/>
            <person name="Plett J.M."/>
            <person name="Magnuson J."/>
            <person name="Spatafora J.W."/>
            <person name="Nagy L.G."/>
            <person name="Henrissat B."/>
            <person name="Grigoriev I.V."/>
            <person name="Yang Z.L."/>
            <person name="Xu J."/>
            <person name="Martin F.M."/>
        </authorList>
    </citation>
    <scope>NUCLEOTIDE SEQUENCE</scope>
    <source>
        <strain evidence="1">KUC20120723A-06</strain>
    </source>
</reference>